<dbReference type="Proteomes" id="UP000646244">
    <property type="component" value="Unassembled WGS sequence"/>
</dbReference>
<comment type="caution">
    <text evidence="4">The sequence shown here is derived from an EMBL/GenBank/DDBJ whole genome shotgun (WGS) entry which is preliminary data.</text>
</comment>
<comment type="similarity">
    <text evidence="1">Belongs to the amidinotransferase family.</text>
</comment>
<dbReference type="GO" id="GO:0015067">
    <property type="term" value="F:amidinotransferase activity"/>
    <property type="evidence" value="ECO:0007669"/>
    <property type="project" value="InterPro"/>
</dbReference>
<proteinExistence type="inferred from homology"/>
<dbReference type="SUPFAM" id="SSF55909">
    <property type="entry name" value="Pentein"/>
    <property type="match status" value="1"/>
</dbReference>
<accession>A0A918WD58</accession>
<dbReference type="AlphaFoldDB" id="A0A918WD58"/>
<protein>
    <submittedName>
        <fullName evidence="4">Inosamine-phosphate amidinotransferase</fullName>
    </submittedName>
</protein>
<gene>
    <name evidence="4" type="ORF">GCM10010507_12440</name>
</gene>
<keyword evidence="2" id="KW-0808">Transferase</keyword>
<name>A0A918WD58_STRCJ</name>
<sequence length="367" mass="41015">MGVNSFDEWSPLREVVVGSAAGYDAHELDLSFRLFFTAFDDFAGQRTMPIAARYTEELCEDVEELVTALQQAGVTVHRPRARRGTSEIRTPAWRSTTTPALNIRDQAIILGDEIVETAPQVRARYFENDLLKPVFAHYFERGARWTSMPRPVMADTSFDLTRAHDRAMDPGHALPVDGGMAGADTGAGGGVEMMFDAAQCLRLGRDLLVNVSAAHHALGARWLGRHLGERFRVHLMRGLDNNHIDTQVLPLRPGTLLLRGPHVLDHLPEPLRRWDTIYVPEPDLREFPSYGAQDLPLTGLYIDMNVLSLDESTVIVNSQAPRLVKALETRGFTVVPVRHRHRRLFAGGFHCFTLDTVRAGSGPEDYF</sequence>
<dbReference type="InterPro" id="IPR033195">
    <property type="entry name" value="AmidinoTrfase"/>
</dbReference>
<reference evidence="4" key="2">
    <citation type="submission" date="2020-09" db="EMBL/GenBank/DDBJ databases">
        <authorList>
            <person name="Sun Q."/>
            <person name="Ohkuma M."/>
        </authorList>
    </citation>
    <scope>NUCLEOTIDE SEQUENCE</scope>
    <source>
        <strain evidence="4">JCM 4633</strain>
    </source>
</reference>
<evidence type="ECO:0000313" key="4">
    <source>
        <dbReference type="EMBL" id="GHC39952.1"/>
    </source>
</evidence>
<feature type="active site" description="Amidino-cysteine intermediate" evidence="3">
    <location>
        <position position="351"/>
    </location>
</feature>
<feature type="active site" evidence="3">
    <location>
        <position position="196"/>
    </location>
</feature>
<dbReference type="PANTHER" id="PTHR10488">
    <property type="entry name" value="GLYCINE AMIDINOTRANSFERASE, MITOCHONDRIAL"/>
    <property type="match status" value="1"/>
</dbReference>
<dbReference type="RefSeq" id="WP_190108609.1">
    <property type="nucleotide sequence ID" value="NZ_BMVB01000003.1"/>
</dbReference>
<dbReference type="PANTHER" id="PTHR10488:SF1">
    <property type="entry name" value="GLYCINE AMIDINOTRANSFERASE, MITOCHONDRIAL"/>
    <property type="match status" value="1"/>
</dbReference>
<evidence type="ECO:0000256" key="1">
    <source>
        <dbReference type="ARBA" id="ARBA00006943"/>
    </source>
</evidence>
<dbReference type="Gene3D" id="3.75.10.10">
    <property type="entry name" value="L-arginine/glycine Amidinotransferase, Chain A"/>
    <property type="match status" value="1"/>
</dbReference>
<evidence type="ECO:0000256" key="3">
    <source>
        <dbReference type="PIRSR" id="PIRSR633195-1"/>
    </source>
</evidence>
<dbReference type="EMBL" id="BMVB01000003">
    <property type="protein sequence ID" value="GHC39952.1"/>
    <property type="molecule type" value="Genomic_DNA"/>
</dbReference>
<evidence type="ECO:0000313" key="5">
    <source>
        <dbReference type="Proteomes" id="UP000646244"/>
    </source>
</evidence>
<organism evidence="4 5">
    <name type="scientific">Streptomyces cinnamoneus</name>
    <name type="common">Streptoverticillium cinnamoneum</name>
    <dbReference type="NCBI Taxonomy" id="53446"/>
    <lineage>
        <taxon>Bacteria</taxon>
        <taxon>Bacillati</taxon>
        <taxon>Actinomycetota</taxon>
        <taxon>Actinomycetes</taxon>
        <taxon>Kitasatosporales</taxon>
        <taxon>Streptomycetaceae</taxon>
        <taxon>Streptomyces</taxon>
        <taxon>Streptomyces cinnamoneus group</taxon>
    </lineage>
</organism>
<feature type="active site" evidence="3">
    <location>
        <position position="243"/>
    </location>
</feature>
<reference evidence="4" key="1">
    <citation type="journal article" date="2014" name="Int. J. Syst. Evol. Microbiol.">
        <title>Complete genome sequence of Corynebacterium casei LMG S-19264T (=DSM 44701T), isolated from a smear-ripened cheese.</title>
        <authorList>
            <consortium name="US DOE Joint Genome Institute (JGI-PGF)"/>
            <person name="Walter F."/>
            <person name="Albersmeier A."/>
            <person name="Kalinowski J."/>
            <person name="Ruckert C."/>
        </authorList>
    </citation>
    <scope>NUCLEOTIDE SEQUENCE</scope>
    <source>
        <strain evidence="4">JCM 4633</strain>
    </source>
</reference>
<evidence type="ECO:0000256" key="2">
    <source>
        <dbReference type="ARBA" id="ARBA00022679"/>
    </source>
</evidence>